<dbReference type="AlphaFoldDB" id="A0A6I6F2M2"/>
<feature type="domain" description="Restriction system protein Mrr-like N-terminal" evidence="2">
    <location>
        <begin position="11"/>
        <end position="90"/>
    </location>
</feature>
<dbReference type="InterPro" id="IPR003615">
    <property type="entry name" value="HNH_nuc"/>
</dbReference>
<evidence type="ECO:0000313" key="4">
    <source>
        <dbReference type="Proteomes" id="UP000422764"/>
    </source>
</evidence>
<protein>
    <recommendedName>
        <fullName evidence="5">HNH endonuclease</fullName>
    </recommendedName>
</protein>
<dbReference type="EMBL" id="CP046522">
    <property type="protein sequence ID" value="QGU95454.1"/>
    <property type="molecule type" value="Genomic_DNA"/>
</dbReference>
<gene>
    <name evidence="3" type="ORF">GOM49_10455</name>
</gene>
<evidence type="ECO:0000259" key="2">
    <source>
        <dbReference type="Pfam" id="PF14338"/>
    </source>
</evidence>
<dbReference type="Proteomes" id="UP000422764">
    <property type="component" value="Chromosome"/>
</dbReference>
<dbReference type="Pfam" id="PF14338">
    <property type="entry name" value="Mrr_N"/>
    <property type="match status" value="1"/>
</dbReference>
<reference evidence="3 4" key="1">
    <citation type="submission" date="2019-12" db="EMBL/GenBank/DDBJ databases">
        <title>Genome sequenceing of Clostridium bovifaecis.</title>
        <authorList>
            <person name="Yao Y."/>
        </authorList>
    </citation>
    <scope>NUCLEOTIDE SEQUENCE [LARGE SCALE GENOMIC DNA]</scope>
    <source>
        <strain evidence="3 4">BXX</strain>
    </source>
</reference>
<evidence type="ECO:0000259" key="1">
    <source>
        <dbReference type="Pfam" id="PF13391"/>
    </source>
</evidence>
<organism evidence="3 4">
    <name type="scientific">Clostridium bovifaecis</name>
    <dbReference type="NCBI Taxonomy" id="2184719"/>
    <lineage>
        <taxon>Bacteria</taxon>
        <taxon>Bacillati</taxon>
        <taxon>Bacillota</taxon>
        <taxon>Clostridia</taxon>
        <taxon>Eubacteriales</taxon>
        <taxon>Clostridiaceae</taxon>
        <taxon>Clostridium</taxon>
    </lineage>
</organism>
<name>A0A6I6F2M2_9CLOT</name>
<accession>A0A6I6F2M2</accession>
<evidence type="ECO:0008006" key="5">
    <source>
        <dbReference type="Google" id="ProtNLM"/>
    </source>
</evidence>
<evidence type="ECO:0000313" key="3">
    <source>
        <dbReference type="EMBL" id="QGU95454.1"/>
    </source>
</evidence>
<feature type="domain" description="HNH nuclease" evidence="1">
    <location>
        <begin position="171"/>
        <end position="222"/>
    </location>
</feature>
<keyword evidence="4" id="KW-1185">Reference proteome</keyword>
<dbReference type="Pfam" id="PF13391">
    <property type="entry name" value="HNH_2"/>
    <property type="match status" value="1"/>
</dbReference>
<proteinExistence type="predicted"/>
<dbReference type="InterPro" id="IPR025745">
    <property type="entry name" value="Mrr-like_N_dom"/>
</dbReference>
<sequence length="276" mass="32371">MSLQNEKKFAILMSIIDIGGNGTKKEVLDNINKNNYLYFTQEDLKLKENRPEIHWRNDLAFIRKKLVVDKYIDDSEKNNWKITDKGKQYLIALSSKIIKDNKSNFKKLTENSIERADKFINEYVNEEINMLRNIDKLISATVDETEKEQLIKIRIGQGIFKRKLLSIDCKCKICGLEEQSLLIASHIKPWKYSDSNERLDVNNGFLLCPTHDALFDKGYITFYGDGLIMISDLINESQLGMLNINNDIRISFNDSTRQYIKWHRENEFNKLKADFR</sequence>